<dbReference type="RefSeq" id="WP_069974413.1">
    <property type="nucleotide sequence ID" value="NZ_CP017269.1"/>
</dbReference>
<keyword evidence="2" id="KW-1185">Reference proteome</keyword>
<dbReference type="OrthoDB" id="1955119at2"/>
<evidence type="ECO:0000313" key="2">
    <source>
        <dbReference type="Proteomes" id="UP000095743"/>
    </source>
</evidence>
<organism evidence="1 2">
    <name type="scientific">Geosporobacter ferrireducens</name>
    <dbReference type="NCBI Taxonomy" id="1424294"/>
    <lineage>
        <taxon>Bacteria</taxon>
        <taxon>Bacillati</taxon>
        <taxon>Bacillota</taxon>
        <taxon>Clostridia</taxon>
        <taxon>Peptostreptococcales</taxon>
        <taxon>Thermotaleaceae</taxon>
        <taxon>Geosporobacter</taxon>
    </lineage>
</organism>
<name>A0A1D8GD63_9FIRM</name>
<reference evidence="1 2" key="1">
    <citation type="submission" date="2016-09" db="EMBL/GenBank/DDBJ databases">
        <title>Genomic analysis reveals versatility of anaerobic energy metabolism of Geosporobacter ferrireducens IRF9 of phylum Firmicutes.</title>
        <authorList>
            <person name="Kim S.-J."/>
        </authorList>
    </citation>
    <scope>NUCLEOTIDE SEQUENCE [LARGE SCALE GENOMIC DNA]</scope>
    <source>
        <strain evidence="1 2">IRF9</strain>
    </source>
</reference>
<dbReference type="AlphaFoldDB" id="A0A1D8GD63"/>
<dbReference type="KEGG" id="gfe:Gferi_04330"/>
<dbReference type="EMBL" id="CP017269">
    <property type="protein sequence ID" value="AOT68847.1"/>
    <property type="molecule type" value="Genomic_DNA"/>
</dbReference>
<evidence type="ECO:0000313" key="1">
    <source>
        <dbReference type="EMBL" id="AOT68847.1"/>
    </source>
</evidence>
<dbReference type="Proteomes" id="UP000095743">
    <property type="component" value="Chromosome"/>
</dbReference>
<dbReference type="STRING" id="1424294.Gferi_04330"/>
<protein>
    <submittedName>
        <fullName evidence="1">Uncharacterized protein</fullName>
    </submittedName>
</protein>
<sequence>MTVILFRPFKRMNDRELIEKIYSTFDHLKKGPDNREISHLCDQLIREAKIRKLECPKEILYERIFYR</sequence>
<accession>A0A1D8GD63</accession>
<gene>
    <name evidence="1" type="ORF">Gferi_04330</name>
</gene>
<proteinExistence type="predicted"/>